<gene>
    <name evidence="2" type="ordered locus">HRM2_08410</name>
</gene>
<sequence>MTIEINPRKTLTFFLCIIVLLLIANIMGIIHRILFNHDYLRGLFNLFDFNTEKNIPTLYSSITLIFASIILAFITYFRWKSQKTFFSWGVLSFIFLFLSIDEISSIHERLIAPTRRFFDTSAFFYYAWIIPYGIALIIFVVSYIKFLLEVPKSIMMLFLLSGGLFVLGAIGFEMLGGWQAELYGTKGLLYSIFYTCEELLEMLGVAVFIYTLLRYILNENQLIEIILRNNVTIQLRK</sequence>
<keyword evidence="1" id="KW-1133">Transmembrane helix</keyword>
<feature type="transmembrane region" description="Helical" evidence="1">
    <location>
        <begin position="84"/>
        <end position="103"/>
    </location>
</feature>
<protein>
    <submittedName>
        <fullName evidence="2">Multidrug resistance protein (Efflux pump/antiporter)</fullName>
    </submittedName>
</protein>
<dbReference type="KEGG" id="dat:HRM2_08410"/>
<name>C0QJV1_DESAH</name>
<feature type="transmembrane region" description="Helical" evidence="1">
    <location>
        <begin position="156"/>
        <end position="179"/>
    </location>
</feature>
<keyword evidence="3" id="KW-1185">Reference proteome</keyword>
<accession>C0QJV1</accession>
<dbReference type="eggNOG" id="ENOG5031B6Q">
    <property type="taxonomic scope" value="Bacteria"/>
</dbReference>
<dbReference type="RefSeq" id="WP_012663194.1">
    <property type="nucleotide sequence ID" value="NC_012108.1"/>
</dbReference>
<reference evidence="2 3" key="1">
    <citation type="journal article" date="2009" name="Environ. Microbiol.">
        <title>Genome sequence of Desulfobacterium autotrophicum HRM2, a marine sulfate reducer oxidizing organic carbon completely to carbon dioxide.</title>
        <authorList>
            <person name="Strittmatter A.W."/>
            <person name="Liesegang H."/>
            <person name="Rabus R."/>
            <person name="Decker I."/>
            <person name="Amann J."/>
            <person name="Andres S."/>
            <person name="Henne A."/>
            <person name="Fricke W.F."/>
            <person name="Martinez-Arias R."/>
            <person name="Bartels D."/>
            <person name="Goesmann A."/>
            <person name="Krause L."/>
            <person name="Puehler A."/>
            <person name="Klenk H.P."/>
            <person name="Richter M."/>
            <person name="Schuler M."/>
            <person name="Gloeckner F.O."/>
            <person name="Meyerdierks A."/>
            <person name="Gottschalk G."/>
            <person name="Amann R."/>
        </authorList>
    </citation>
    <scope>NUCLEOTIDE SEQUENCE [LARGE SCALE GENOMIC DNA]</scope>
    <source>
        <strain evidence="3">ATCC 43914 / DSM 3382 / HRM2</strain>
    </source>
</reference>
<feature type="transmembrane region" description="Helical" evidence="1">
    <location>
        <begin position="199"/>
        <end position="217"/>
    </location>
</feature>
<keyword evidence="1" id="KW-0812">Transmembrane</keyword>
<dbReference type="Proteomes" id="UP000000442">
    <property type="component" value="Chromosome"/>
</dbReference>
<feature type="transmembrane region" description="Helical" evidence="1">
    <location>
        <begin position="12"/>
        <end position="35"/>
    </location>
</feature>
<dbReference type="HOGENOM" id="CLU_072761_0_0_7"/>
<keyword evidence="1" id="KW-0472">Membrane</keyword>
<dbReference type="OrthoDB" id="451488at2"/>
<dbReference type="STRING" id="177437.HRM2_08410"/>
<evidence type="ECO:0000256" key="1">
    <source>
        <dbReference type="SAM" id="Phobius"/>
    </source>
</evidence>
<dbReference type="AlphaFoldDB" id="C0QJV1"/>
<feature type="transmembrane region" description="Helical" evidence="1">
    <location>
        <begin position="55"/>
        <end position="77"/>
    </location>
</feature>
<proteinExistence type="predicted"/>
<feature type="transmembrane region" description="Helical" evidence="1">
    <location>
        <begin position="123"/>
        <end position="144"/>
    </location>
</feature>
<evidence type="ECO:0000313" key="3">
    <source>
        <dbReference type="Proteomes" id="UP000000442"/>
    </source>
</evidence>
<evidence type="ECO:0000313" key="2">
    <source>
        <dbReference type="EMBL" id="ACN13954.1"/>
    </source>
</evidence>
<organism evidence="2 3">
    <name type="scientific">Desulforapulum autotrophicum (strain ATCC 43914 / DSM 3382 / VKM B-1955 / HRM2)</name>
    <name type="common">Desulfobacterium autotrophicum</name>
    <dbReference type="NCBI Taxonomy" id="177437"/>
    <lineage>
        <taxon>Bacteria</taxon>
        <taxon>Pseudomonadati</taxon>
        <taxon>Thermodesulfobacteriota</taxon>
        <taxon>Desulfobacteria</taxon>
        <taxon>Desulfobacterales</taxon>
        <taxon>Desulfobacteraceae</taxon>
        <taxon>Desulforapulum</taxon>
    </lineage>
</organism>
<dbReference type="EMBL" id="CP001087">
    <property type="protein sequence ID" value="ACN13954.1"/>
    <property type="molecule type" value="Genomic_DNA"/>
</dbReference>